<sequence>MEQSNDIDSKHDIKSVKFRGKVYTTIYNSYGRKIVYEKVEFRRYEPDLIYIHVGARIDVLDILNSDNLVWQSGIIKEIQADTIRVHVMYLSYDIWIPYFLFISQVAPPGSHSQLLPPAGCIVDDRYMWSNKEHVLRTNSVYDAITDKDESSSDFEIIHPTAFDEN</sequence>
<reference evidence="1" key="1">
    <citation type="submission" date="2018-10" db="EMBL/GenBank/DDBJ databases">
        <title>Hidden diversity of soil giant viruses.</title>
        <authorList>
            <person name="Schulz F."/>
            <person name="Alteio L."/>
            <person name="Goudeau D."/>
            <person name="Ryan E.M."/>
            <person name="Malmstrom R.R."/>
            <person name="Blanchard J."/>
            <person name="Woyke T."/>
        </authorList>
    </citation>
    <scope>NUCLEOTIDE SEQUENCE</scope>
    <source>
        <strain evidence="1">SYV1</strain>
    </source>
</reference>
<name>A0A3G5AK88_9VIRU</name>
<proteinExistence type="predicted"/>
<protein>
    <submittedName>
        <fullName evidence="1">Uncharacterized protein</fullName>
    </submittedName>
</protein>
<gene>
    <name evidence="1" type="ORF">Sylvanvirus27_5</name>
</gene>
<dbReference type="EMBL" id="MK072533">
    <property type="protein sequence ID" value="AYV87131.1"/>
    <property type="molecule type" value="Genomic_DNA"/>
</dbReference>
<organism evidence="1">
    <name type="scientific">Sylvanvirus sp</name>
    <dbReference type="NCBI Taxonomy" id="2487774"/>
    <lineage>
        <taxon>Viruses</taxon>
    </lineage>
</organism>
<accession>A0A3G5AK88</accession>
<evidence type="ECO:0000313" key="1">
    <source>
        <dbReference type="EMBL" id="AYV87131.1"/>
    </source>
</evidence>